<evidence type="ECO:0000256" key="10">
    <source>
        <dbReference type="PIRNR" id="PIRNR017385"/>
    </source>
</evidence>
<dbReference type="EC" id="7.1.1.9" evidence="10"/>
<gene>
    <name evidence="12" type="ORF">SSP24_02120</name>
</gene>
<evidence type="ECO:0000256" key="5">
    <source>
        <dbReference type="ARBA" id="ARBA00022692"/>
    </source>
</evidence>
<dbReference type="PIRSF" id="PIRSF017385">
    <property type="entry name" value="CtaF"/>
    <property type="match status" value="1"/>
</dbReference>
<evidence type="ECO:0000256" key="8">
    <source>
        <dbReference type="ARBA" id="ARBA00023136"/>
    </source>
</evidence>
<dbReference type="RefSeq" id="WP_141306625.1">
    <property type="nucleotide sequence ID" value="NZ_BJND01000003.1"/>
</dbReference>
<evidence type="ECO:0000256" key="3">
    <source>
        <dbReference type="ARBA" id="ARBA00006870"/>
    </source>
</evidence>
<evidence type="ECO:0000256" key="9">
    <source>
        <dbReference type="ARBA" id="ARBA00047816"/>
    </source>
</evidence>
<name>A0A4Y3V6G7_9ACTN</name>
<accession>A0A4Y3V6G7</accession>
<comment type="catalytic activity">
    <reaction evidence="9 10">
        <text>4 Fe(II)-[cytochrome c] + O2 + 8 H(+)(in) = 4 Fe(III)-[cytochrome c] + 2 H2O + 4 H(+)(out)</text>
        <dbReference type="Rhea" id="RHEA:11436"/>
        <dbReference type="Rhea" id="RHEA-COMP:10350"/>
        <dbReference type="Rhea" id="RHEA-COMP:14399"/>
        <dbReference type="ChEBI" id="CHEBI:15377"/>
        <dbReference type="ChEBI" id="CHEBI:15378"/>
        <dbReference type="ChEBI" id="CHEBI:15379"/>
        <dbReference type="ChEBI" id="CHEBI:29033"/>
        <dbReference type="ChEBI" id="CHEBI:29034"/>
        <dbReference type="EC" id="7.1.1.9"/>
    </reaction>
</comment>
<comment type="subunit">
    <text evidence="10">Associates with subunits I, II and III to form cytochrome c oxidase.</text>
</comment>
<dbReference type="InterPro" id="IPR021050">
    <property type="entry name" value="Cyt_c_oxidase_su4_actinobac"/>
</dbReference>
<dbReference type="EMBL" id="BJND01000003">
    <property type="protein sequence ID" value="GEC02557.1"/>
    <property type="molecule type" value="Genomic_DNA"/>
</dbReference>
<keyword evidence="4 10" id="KW-1003">Cell membrane</keyword>
<organism evidence="12 13">
    <name type="scientific">Streptomyces spinoverrucosus</name>
    <dbReference type="NCBI Taxonomy" id="284043"/>
    <lineage>
        <taxon>Bacteria</taxon>
        <taxon>Bacillati</taxon>
        <taxon>Actinomycetota</taxon>
        <taxon>Actinomycetes</taxon>
        <taxon>Kitasatosporales</taxon>
        <taxon>Streptomycetaceae</taxon>
        <taxon>Streptomyces</taxon>
    </lineage>
</organism>
<keyword evidence="5 11" id="KW-0812">Transmembrane</keyword>
<dbReference type="GO" id="GO:0022900">
    <property type="term" value="P:electron transport chain"/>
    <property type="evidence" value="ECO:0007669"/>
    <property type="project" value="InterPro"/>
</dbReference>
<comment type="function">
    <text evidence="1 10">Part of cytochrome c oxidase, its function is unknown.</text>
</comment>
<feature type="transmembrane region" description="Helical" evidence="11">
    <location>
        <begin position="86"/>
        <end position="113"/>
    </location>
</feature>
<evidence type="ECO:0000256" key="6">
    <source>
        <dbReference type="ARBA" id="ARBA00022967"/>
    </source>
</evidence>
<evidence type="ECO:0000256" key="2">
    <source>
        <dbReference type="ARBA" id="ARBA00004651"/>
    </source>
</evidence>
<comment type="similarity">
    <text evidence="3 10">Belongs to the cytochrome c oxidase bacterial subunit CtaF family.</text>
</comment>
<keyword evidence="6 10" id="KW-1278">Translocase</keyword>
<dbReference type="GO" id="GO:0005886">
    <property type="term" value="C:plasma membrane"/>
    <property type="evidence" value="ECO:0007669"/>
    <property type="project" value="UniProtKB-SubCell"/>
</dbReference>
<evidence type="ECO:0000313" key="13">
    <source>
        <dbReference type="Proteomes" id="UP000317881"/>
    </source>
</evidence>
<dbReference type="Pfam" id="PF12270">
    <property type="entry name" value="Cyt_c_ox_IV"/>
    <property type="match status" value="1"/>
</dbReference>
<keyword evidence="8 10" id="KW-0472">Membrane</keyword>
<dbReference type="AlphaFoldDB" id="A0A4Y3V6G7"/>
<comment type="caution">
    <text evidence="12">The sequence shown here is derived from an EMBL/GenBank/DDBJ whole genome shotgun (WGS) entry which is preliminary data.</text>
</comment>
<keyword evidence="7 11" id="KW-1133">Transmembrane helix</keyword>
<evidence type="ECO:0000256" key="7">
    <source>
        <dbReference type="ARBA" id="ARBA00022989"/>
    </source>
</evidence>
<dbReference type="GO" id="GO:0004129">
    <property type="term" value="F:cytochrome-c oxidase activity"/>
    <property type="evidence" value="ECO:0007669"/>
    <property type="project" value="UniProtKB-EC"/>
</dbReference>
<dbReference type="OrthoDB" id="5244617at2"/>
<evidence type="ECO:0000256" key="11">
    <source>
        <dbReference type="SAM" id="Phobius"/>
    </source>
</evidence>
<reference evidence="12 13" key="1">
    <citation type="submission" date="2019-06" db="EMBL/GenBank/DDBJ databases">
        <title>Whole genome shotgun sequence of Streptomyces spinoverrucosus NBRC 14228.</title>
        <authorList>
            <person name="Hosoyama A."/>
            <person name="Uohara A."/>
            <person name="Ohji S."/>
            <person name="Ichikawa N."/>
        </authorList>
    </citation>
    <scope>NUCLEOTIDE SEQUENCE [LARGE SCALE GENOMIC DNA]</scope>
    <source>
        <strain evidence="12 13">NBRC 14228</strain>
    </source>
</reference>
<comment type="subcellular location">
    <subcellularLocation>
        <location evidence="2">Cell membrane</location>
        <topology evidence="2">Multi-pass membrane protein</topology>
    </subcellularLocation>
</comment>
<keyword evidence="13" id="KW-1185">Reference proteome</keyword>
<dbReference type="Proteomes" id="UP000317881">
    <property type="component" value="Unassembled WGS sequence"/>
</dbReference>
<feature type="transmembrane region" description="Helical" evidence="11">
    <location>
        <begin position="33"/>
        <end position="53"/>
    </location>
</feature>
<proteinExistence type="inferred from homology"/>
<evidence type="ECO:0000256" key="4">
    <source>
        <dbReference type="ARBA" id="ARBA00022475"/>
    </source>
</evidence>
<evidence type="ECO:0000256" key="1">
    <source>
        <dbReference type="ARBA" id="ARBA00002536"/>
    </source>
</evidence>
<protein>
    <recommendedName>
        <fullName evidence="10">Cytochrome c oxidase polypeptide 4</fullName>
        <ecNumber evidence="10">7.1.1.9</ecNumber>
    </recommendedName>
    <alternativeName>
        <fullName evidence="10">Cytochrome aa3 subunit 4</fullName>
    </alternativeName>
    <alternativeName>
        <fullName evidence="10">Cytochrome c oxidase polypeptide IV</fullName>
    </alternativeName>
</protein>
<evidence type="ECO:0000313" key="12">
    <source>
        <dbReference type="EMBL" id="GEC02557.1"/>
    </source>
</evidence>
<sequence length="133" mass="14065">MKTEALLFGGVALFFAGIGGLYGAWSEEPAGTAVLVIAFLMAGVVSFFSAVQYRRKGRRPQDRLDAEVADAAGPLEFFPADSPWPIVTAAGFAVAATGVVYGLWLFLIGLAVLTRGVLGLVFQYAHRGAGRQQ</sequence>